<proteinExistence type="predicted"/>
<reference evidence="2 3" key="1">
    <citation type="submission" date="2018-06" db="EMBL/GenBank/DDBJ databases">
        <authorList>
            <consortium name="Pathogen Informatics"/>
            <person name="Doyle S."/>
        </authorList>
    </citation>
    <scope>NUCLEOTIDE SEQUENCE [LARGE SCALE GENOMIC DNA]</scope>
    <source>
        <strain evidence="2 3">NCTC8554</strain>
    </source>
</reference>
<dbReference type="AlphaFoldDB" id="A0A378VQJ2"/>
<dbReference type="RefSeq" id="WP_258553664.1">
    <property type="nucleotide sequence ID" value="NZ_UGRP01000001.1"/>
</dbReference>
<accession>A0A378VQJ2</accession>
<feature type="domain" description="Surface lipoprotein assembly modifier C-terminal" evidence="1">
    <location>
        <begin position="3"/>
        <end position="236"/>
    </location>
</feature>
<gene>
    <name evidence="2" type="ORF">NCTC8554_00062</name>
</gene>
<name>A0A378VQJ2_NEIME</name>
<dbReference type="SUPFAM" id="SSF56935">
    <property type="entry name" value="Porins"/>
    <property type="match status" value="1"/>
</dbReference>
<sequence>MSREINAGGHHFLYGGISGGGVHYWDNKDFSEQCLHLSLGYKNRSVTRSFGIVPFVGQNLLGGSRYNFVGGFNADFSQHLSERWRLTLNAGNMWKHYQEDRTAARYDSHMPLAGATLMYSAPKDWLLYGGADWSHDLTKEAEQASVRKGLRIGAVKTFDGGLGLRANLRYTRRTFDAPGTIVYRFPRKDHEYQANLSFWHDKISWKGFTPQLNFRYLKIDSNMKSFYTRKNTQIFMPRTGFGLSGKIRRTPARLPP</sequence>
<evidence type="ECO:0000313" key="3">
    <source>
        <dbReference type="Proteomes" id="UP000254176"/>
    </source>
</evidence>
<dbReference type="Pfam" id="PF04575">
    <property type="entry name" value="SlipAM"/>
    <property type="match status" value="1"/>
</dbReference>
<dbReference type="EMBL" id="UGRP01000001">
    <property type="protein sequence ID" value="SUA18387.1"/>
    <property type="molecule type" value="Genomic_DNA"/>
</dbReference>
<organism evidence="2 3">
    <name type="scientific">Neisseria meningitidis</name>
    <dbReference type="NCBI Taxonomy" id="487"/>
    <lineage>
        <taxon>Bacteria</taxon>
        <taxon>Pseudomonadati</taxon>
        <taxon>Pseudomonadota</taxon>
        <taxon>Betaproteobacteria</taxon>
        <taxon>Neisseriales</taxon>
        <taxon>Neisseriaceae</taxon>
        <taxon>Neisseria</taxon>
    </lineage>
</organism>
<dbReference type="Proteomes" id="UP000254176">
    <property type="component" value="Unassembled WGS sequence"/>
</dbReference>
<dbReference type="InterPro" id="IPR007655">
    <property type="entry name" value="Slam_C"/>
</dbReference>
<evidence type="ECO:0000259" key="1">
    <source>
        <dbReference type="Pfam" id="PF04575"/>
    </source>
</evidence>
<evidence type="ECO:0000313" key="2">
    <source>
        <dbReference type="EMBL" id="SUA18387.1"/>
    </source>
</evidence>
<protein>
    <submittedName>
        <fullName evidence="2">Hypothetical periplasmic protein</fullName>
    </submittedName>
</protein>